<organism evidence="1 2">
    <name type="scientific">Fusobacterium ulcerans 12-1B</name>
    <dbReference type="NCBI Taxonomy" id="457404"/>
    <lineage>
        <taxon>Bacteria</taxon>
        <taxon>Fusobacteriati</taxon>
        <taxon>Fusobacteriota</taxon>
        <taxon>Fusobacteriia</taxon>
        <taxon>Fusobacteriales</taxon>
        <taxon>Fusobacteriaceae</taxon>
        <taxon>Fusobacterium</taxon>
    </lineage>
</organism>
<dbReference type="HOGENOM" id="CLU_1642539_0_0_0"/>
<dbReference type="RefSeq" id="WP_016361951.1">
    <property type="nucleotide sequence ID" value="NZ_KE161012.1"/>
</dbReference>
<comment type="caution">
    <text evidence="1">The sequence shown here is derived from an EMBL/GenBank/DDBJ whole genome shotgun (WGS) entry which is preliminary data.</text>
</comment>
<dbReference type="PATRIC" id="fig|457404.5.peg.3475"/>
<proteinExistence type="predicted"/>
<dbReference type="EMBL" id="AGWJ02000035">
    <property type="protein sequence ID" value="EPC08975.1"/>
    <property type="molecule type" value="Genomic_DNA"/>
</dbReference>
<reference evidence="1 2" key="1">
    <citation type="submission" date="2012-07" db="EMBL/GenBank/DDBJ databases">
        <title>The Genome Sequence of Fusobacterium ulcerans 12_1B.</title>
        <authorList>
            <consortium name="The Broad Institute Genome Sequencing Platform"/>
            <person name="Earl A."/>
            <person name="Ward D."/>
            <person name="Feldgarden M."/>
            <person name="Gevers D."/>
            <person name="Strauss J."/>
            <person name="Ambrose C.E."/>
            <person name="Allen-Vercoe E."/>
            <person name="Walker B."/>
            <person name="Young S.K."/>
            <person name="Zeng Q."/>
            <person name="Gargeya S."/>
            <person name="Fitzgerald M."/>
            <person name="Haas B."/>
            <person name="Abouelleil A."/>
            <person name="Alvarado L."/>
            <person name="Arachchi H.M."/>
            <person name="Berlin A.M."/>
            <person name="Chapman S.B."/>
            <person name="Goldberg J."/>
            <person name="Griggs A."/>
            <person name="Gujja S."/>
            <person name="Hansen M."/>
            <person name="Howarth C."/>
            <person name="Imamovic A."/>
            <person name="Larimer J."/>
            <person name="McCowen C."/>
            <person name="Montmayeur A."/>
            <person name="Murphy C."/>
            <person name="Neiman D."/>
            <person name="Pearson M."/>
            <person name="Priest M."/>
            <person name="Roberts A."/>
            <person name="Saif S."/>
            <person name="Shea T."/>
            <person name="Sisk P."/>
            <person name="Sykes S."/>
            <person name="Wortman J."/>
            <person name="Nusbaum C."/>
            <person name="Birren B."/>
        </authorList>
    </citation>
    <scope>NUCLEOTIDE SEQUENCE [LARGE SCALE GENOMIC DNA]</scope>
    <source>
        <strain evidence="1 2">12_1B</strain>
    </source>
</reference>
<evidence type="ECO:0000313" key="2">
    <source>
        <dbReference type="Proteomes" id="UP000003233"/>
    </source>
</evidence>
<dbReference type="Gene3D" id="3.30.920.90">
    <property type="match status" value="1"/>
</dbReference>
<keyword evidence="2" id="KW-1185">Reference proteome</keyword>
<gene>
    <name evidence="1" type="ORF">HMPREF0402_04294</name>
</gene>
<accession>S2L1A1</accession>
<evidence type="ECO:0000313" key="1">
    <source>
        <dbReference type="EMBL" id="EPC08975.1"/>
    </source>
</evidence>
<dbReference type="AlphaFoldDB" id="S2L1A1"/>
<protein>
    <submittedName>
        <fullName evidence="1">Uncharacterized protein</fullName>
    </submittedName>
</protein>
<dbReference type="Proteomes" id="UP000003233">
    <property type="component" value="Unassembled WGS sequence"/>
</dbReference>
<sequence>MEIKAAELIEIIKELIEFADKKFENNETTTEGSTNLKYKIYGNAKPKYRYKDFLLKGYIGQGKLKVSDVGIAFLYEDNKINHGFYICFVYNYREKKIRLELGSSKEKISELPKNREDEFNSEHLQECYRKDLDYSKLIIQIDEILKSFLEFHKILILELSNKK</sequence>
<name>S2L1A1_9FUSO</name>